<dbReference type="SMART" id="SM00360">
    <property type="entry name" value="RRM"/>
    <property type="match status" value="2"/>
</dbReference>
<evidence type="ECO:0000256" key="3">
    <source>
        <dbReference type="PROSITE-ProRule" id="PRU00176"/>
    </source>
</evidence>
<dbReference type="OMA" id="FHGVHMV"/>
<dbReference type="EMBL" id="JABSTR010000003">
    <property type="protein sequence ID" value="KAH9364864.1"/>
    <property type="molecule type" value="Genomic_DNA"/>
</dbReference>
<dbReference type="InterPro" id="IPR000504">
    <property type="entry name" value="RRM_dom"/>
</dbReference>
<evidence type="ECO:0000313" key="6">
    <source>
        <dbReference type="EMBL" id="KAH9364864.1"/>
    </source>
</evidence>
<proteinExistence type="predicted"/>
<dbReference type="InterPro" id="IPR035979">
    <property type="entry name" value="RBD_domain_sf"/>
</dbReference>
<evidence type="ECO:0000256" key="2">
    <source>
        <dbReference type="ARBA" id="ARBA00022884"/>
    </source>
</evidence>
<evidence type="ECO:0000256" key="4">
    <source>
        <dbReference type="SAM" id="MobiDB-lite"/>
    </source>
</evidence>
<dbReference type="AlphaFoldDB" id="A0A9J6FRG6"/>
<feature type="region of interest" description="Disordered" evidence="4">
    <location>
        <begin position="1"/>
        <end position="33"/>
    </location>
</feature>
<reference evidence="6 7" key="1">
    <citation type="journal article" date="2020" name="Cell">
        <title>Large-Scale Comparative Analyses of Tick Genomes Elucidate Their Genetic Diversity and Vector Capacities.</title>
        <authorList>
            <consortium name="Tick Genome and Microbiome Consortium (TIGMIC)"/>
            <person name="Jia N."/>
            <person name="Wang J."/>
            <person name="Shi W."/>
            <person name="Du L."/>
            <person name="Sun Y."/>
            <person name="Zhan W."/>
            <person name="Jiang J.F."/>
            <person name="Wang Q."/>
            <person name="Zhang B."/>
            <person name="Ji P."/>
            <person name="Bell-Sakyi L."/>
            <person name="Cui X.M."/>
            <person name="Yuan T.T."/>
            <person name="Jiang B.G."/>
            <person name="Yang W.F."/>
            <person name="Lam T.T."/>
            <person name="Chang Q.C."/>
            <person name="Ding S.J."/>
            <person name="Wang X.J."/>
            <person name="Zhu J.G."/>
            <person name="Ruan X.D."/>
            <person name="Zhao L."/>
            <person name="Wei J.T."/>
            <person name="Ye R.Z."/>
            <person name="Que T.C."/>
            <person name="Du C.H."/>
            <person name="Zhou Y.H."/>
            <person name="Cheng J.X."/>
            <person name="Dai P.F."/>
            <person name="Guo W.B."/>
            <person name="Han X.H."/>
            <person name="Huang E.J."/>
            <person name="Li L.F."/>
            <person name="Wei W."/>
            <person name="Gao Y.C."/>
            <person name="Liu J.Z."/>
            <person name="Shao H.Z."/>
            <person name="Wang X."/>
            <person name="Wang C.C."/>
            <person name="Yang T.C."/>
            <person name="Huo Q.B."/>
            <person name="Li W."/>
            <person name="Chen H.Y."/>
            <person name="Chen S.E."/>
            <person name="Zhou L.G."/>
            <person name="Ni X.B."/>
            <person name="Tian J.H."/>
            <person name="Sheng Y."/>
            <person name="Liu T."/>
            <person name="Pan Y.S."/>
            <person name="Xia L.Y."/>
            <person name="Li J."/>
            <person name="Zhao F."/>
            <person name="Cao W.C."/>
        </authorList>
    </citation>
    <scope>NUCLEOTIDE SEQUENCE [LARGE SCALE GENOMIC DNA]</scope>
    <source>
        <strain evidence="6">HaeL-2018</strain>
    </source>
</reference>
<dbReference type="Proteomes" id="UP000821853">
    <property type="component" value="Unassembled WGS sequence"/>
</dbReference>
<dbReference type="GO" id="GO:0003723">
    <property type="term" value="F:RNA binding"/>
    <property type="evidence" value="ECO:0007669"/>
    <property type="project" value="UniProtKB-UniRule"/>
</dbReference>
<name>A0A9J6FRG6_HAELO</name>
<dbReference type="PROSITE" id="PS50102">
    <property type="entry name" value="RRM"/>
    <property type="match status" value="1"/>
</dbReference>
<gene>
    <name evidence="6" type="ORF">HPB48_021685</name>
</gene>
<sequence>MNERGRAPSRRTRPTRTPAAMAQGPSDQPPTAPQQFIALLPALSSRRDCLRLRGLPPDAKVETVLDFLGVFSRAIVYQGVHMIFNSHGQPAGEAFVQMGSEDAAFLAAFHRHGHYIMAAGKQRYIEVLQCSVDDMNQLLADALPVPTFVPPAPGTAVPVGIYPPGTRPMLLPGAAPALPAPGPEMYVPPTAPWPYPSPPASPAGRNPTNVPSGITMVLLRGLPYSASVRDILAFLDGFPSLTVDSVHIQRNADGRPSGEAIVAFPTRAEAERAVRLKHRQHMGSRYIELFIG</sequence>
<dbReference type="SUPFAM" id="SSF54928">
    <property type="entry name" value="RNA-binding domain, RBD"/>
    <property type="match status" value="2"/>
</dbReference>
<dbReference type="Gene3D" id="3.30.70.330">
    <property type="match status" value="2"/>
</dbReference>
<evidence type="ECO:0000313" key="7">
    <source>
        <dbReference type="Proteomes" id="UP000821853"/>
    </source>
</evidence>
<organism evidence="6 7">
    <name type="scientific">Haemaphysalis longicornis</name>
    <name type="common">Bush tick</name>
    <dbReference type="NCBI Taxonomy" id="44386"/>
    <lineage>
        <taxon>Eukaryota</taxon>
        <taxon>Metazoa</taxon>
        <taxon>Ecdysozoa</taxon>
        <taxon>Arthropoda</taxon>
        <taxon>Chelicerata</taxon>
        <taxon>Arachnida</taxon>
        <taxon>Acari</taxon>
        <taxon>Parasitiformes</taxon>
        <taxon>Ixodida</taxon>
        <taxon>Ixodoidea</taxon>
        <taxon>Ixodidae</taxon>
        <taxon>Haemaphysalinae</taxon>
        <taxon>Haemaphysalis</taxon>
    </lineage>
</organism>
<dbReference type="InterPro" id="IPR050666">
    <property type="entry name" value="ESRP"/>
</dbReference>
<protein>
    <recommendedName>
        <fullName evidence="5">RRM domain-containing protein</fullName>
    </recommendedName>
</protein>
<keyword evidence="2 3" id="KW-0694">RNA-binding</keyword>
<feature type="domain" description="RRM" evidence="5">
    <location>
        <begin position="215"/>
        <end position="292"/>
    </location>
</feature>
<evidence type="ECO:0000256" key="1">
    <source>
        <dbReference type="ARBA" id="ARBA00022737"/>
    </source>
</evidence>
<keyword evidence="1" id="KW-0677">Repeat</keyword>
<dbReference type="VEuPathDB" id="VectorBase:HLOH_055146"/>
<comment type="caution">
    <text evidence="6">The sequence shown here is derived from an EMBL/GenBank/DDBJ whole genome shotgun (WGS) entry which is preliminary data.</text>
</comment>
<dbReference type="Pfam" id="PF00076">
    <property type="entry name" value="RRM_1"/>
    <property type="match status" value="1"/>
</dbReference>
<evidence type="ECO:0000259" key="5">
    <source>
        <dbReference type="PROSITE" id="PS50102"/>
    </source>
</evidence>
<dbReference type="OrthoDB" id="431068at2759"/>
<keyword evidence="7" id="KW-1185">Reference proteome</keyword>
<accession>A0A9J6FRG6</accession>
<dbReference type="InterPro" id="IPR012677">
    <property type="entry name" value="Nucleotide-bd_a/b_plait_sf"/>
</dbReference>
<dbReference type="PANTHER" id="PTHR13976">
    <property type="entry name" value="HETEROGENEOUS NUCLEAR RIBONUCLEOPROTEIN-RELATED"/>
    <property type="match status" value="1"/>
</dbReference>